<dbReference type="OrthoDB" id="661656at2"/>
<evidence type="ECO:0000313" key="1">
    <source>
        <dbReference type="EMBL" id="SIN93553.1"/>
    </source>
</evidence>
<keyword evidence="2" id="KW-1185">Reference proteome</keyword>
<dbReference type="EMBL" id="FSRA01000001">
    <property type="protein sequence ID" value="SIN93553.1"/>
    <property type="molecule type" value="Genomic_DNA"/>
</dbReference>
<name>A0A1N6FE25_9BACT</name>
<dbReference type="RefSeq" id="WP_143197408.1">
    <property type="nucleotide sequence ID" value="NZ_FSRA01000001.1"/>
</dbReference>
<sequence>MKRSQSVPWIIILLLLILLIYREFGRGGGIPVDRERAKEHIITMKDARDYTHAFDKAKDELQAQLKDSSYLSTSFKLPVCELFNKDAIGAMLNKKGADGIRVYLGLNREREVVFVLVPVDAAGKDLRGKLFAQNNFWIPGVSTAYAQDLDTSGLGGEDAIERGHRCPHSCDFGSPLATLP</sequence>
<reference evidence="1 2" key="1">
    <citation type="submission" date="2016-11" db="EMBL/GenBank/DDBJ databases">
        <authorList>
            <person name="Jaros S."/>
            <person name="Januszkiewicz K."/>
            <person name="Wedrychowicz H."/>
        </authorList>
    </citation>
    <scope>NUCLEOTIDE SEQUENCE [LARGE SCALE GENOMIC DNA]</scope>
    <source>
        <strain evidence="1 2">DSM 24787</strain>
    </source>
</reference>
<dbReference type="Proteomes" id="UP000185003">
    <property type="component" value="Unassembled WGS sequence"/>
</dbReference>
<gene>
    <name evidence="1" type="ORF">SAMN04488055_2172</name>
</gene>
<proteinExistence type="predicted"/>
<dbReference type="STRING" id="536979.SAMN04488055_2172"/>
<evidence type="ECO:0000313" key="2">
    <source>
        <dbReference type="Proteomes" id="UP000185003"/>
    </source>
</evidence>
<dbReference type="AlphaFoldDB" id="A0A1N6FE25"/>
<organism evidence="1 2">
    <name type="scientific">Chitinophaga niabensis</name>
    <dbReference type="NCBI Taxonomy" id="536979"/>
    <lineage>
        <taxon>Bacteria</taxon>
        <taxon>Pseudomonadati</taxon>
        <taxon>Bacteroidota</taxon>
        <taxon>Chitinophagia</taxon>
        <taxon>Chitinophagales</taxon>
        <taxon>Chitinophagaceae</taxon>
        <taxon>Chitinophaga</taxon>
    </lineage>
</organism>
<protein>
    <submittedName>
        <fullName evidence="1">Uncharacterized protein</fullName>
    </submittedName>
</protein>
<accession>A0A1N6FE25</accession>